<dbReference type="PROSITE" id="PS50966">
    <property type="entry name" value="ZF_SWIM"/>
    <property type="match status" value="1"/>
</dbReference>
<evidence type="ECO:0000259" key="1">
    <source>
        <dbReference type="PROSITE" id="PS50966"/>
    </source>
</evidence>
<sequence>MSALYVEVMIDKALRLLQSGRVERLEGDRYNVIGNHGTYNVVARDGKVMCTCPGFQSRRRCSHSSAVTILRSRRRQRS</sequence>
<organism evidence="2">
    <name type="scientific">marine sediment metagenome</name>
    <dbReference type="NCBI Taxonomy" id="412755"/>
    <lineage>
        <taxon>unclassified sequences</taxon>
        <taxon>metagenomes</taxon>
        <taxon>ecological metagenomes</taxon>
    </lineage>
</organism>
<dbReference type="InterPro" id="IPR007527">
    <property type="entry name" value="Znf_SWIM"/>
</dbReference>
<accession>X0YC07</accession>
<gene>
    <name evidence="2" type="ORF">S01H1_77992</name>
</gene>
<comment type="caution">
    <text evidence="2">The sequence shown here is derived from an EMBL/GenBank/DDBJ whole genome shotgun (WGS) entry which is preliminary data.</text>
</comment>
<dbReference type="EMBL" id="BARS01052463">
    <property type="protein sequence ID" value="GAG53364.1"/>
    <property type="molecule type" value="Genomic_DNA"/>
</dbReference>
<dbReference type="GO" id="GO:0008270">
    <property type="term" value="F:zinc ion binding"/>
    <property type="evidence" value="ECO:0007669"/>
    <property type="project" value="InterPro"/>
</dbReference>
<proteinExistence type="predicted"/>
<feature type="domain" description="SWIM-type" evidence="1">
    <location>
        <begin position="39"/>
        <end position="72"/>
    </location>
</feature>
<name>X0YC07_9ZZZZ</name>
<dbReference type="Pfam" id="PF04434">
    <property type="entry name" value="SWIM"/>
    <property type="match status" value="1"/>
</dbReference>
<protein>
    <recommendedName>
        <fullName evidence="1">SWIM-type domain-containing protein</fullName>
    </recommendedName>
</protein>
<dbReference type="AlphaFoldDB" id="X0YC07"/>
<reference evidence="2" key="1">
    <citation type="journal article" date="2014" name="Front. Microbiol.">
        <title>High frequency of phylogenetically diverse reductive dehalogenase-homologous genes in deep subseafloor sedimentary metagenomes.</title>
        <authorList>
            <person name="Kawai M."/>
            <person name="Futagami T."/>
            <person name="Toyoda A."/>
            <person name="Takaki Y."/>
            <person name="Nishi S."/>
            <person name="Hori S."/>
            <person name="Arai W."/>
            <person name="Tsubouchi T."/>
            <person name="Morono Y."/>
            <person name="Uchiyama I."/>
            <person name="Ito T."/>
            <person name="Fujiyama A."/>
            <person name="Inagaki F."/>
            <person name="Takami H."/>
        </authorList>
    </citation>
    <scope>NUCLEOTIDE SEQUENCE</scope>
    <source>
        <strain evidence="2">Expedition CK06-06</strain>
    </source>
</reference>
<evidence type="ECO:0000313" key="2">
    <source>
        <dbReference type="EMBL" id="GAG53364.1"/>
    </source>
</evidence>